<evidence type="ECO:0000313" key="4">
    <source>
        <dbReference type="Proteomes" id="UP000288805"/>
    </source>
</evidence>
<dbReference type="EMBL" id="QGNW01000079">
    <property type="protein sequence ID" value="RVX00799.1"/>
    <property type="molecule type" value="Genomic_DNA"/>
</dbReference>
<feature type="transmembrane region" description="Helical" evidence="2">
    <location>
        <begin position="189"/>
        <end position="211"/>
    </location>
</feature>
<accession>A0A438IVM1</accession>
<keyword evidence="2" id="KW-1133">Transmembrane helix</keyword>
<name>A0A438IVM1_VITVI</name>
<gene>
    <name evidence="3" type="ORF">CK203_026382</name>
</gene>
<proteinExistence type="predicted"/>
<dbReference type="Proteomes" id="UP000288805">
    <property type="component" value="Unassembled WGS sequence"/>
</dbReference>
<protein>
    <submittedName>
        <fullName evidence="3">Uncharacterized protein</fullName>
    </submittedName>
</protein>
<keyword evidence="2" id="KW-0472">Membrane</keyword>
<dbReference type="InterPro" id="IPR053258">
    <property type="entry name" value="Ca-permeable_cation_channel"/>
</dbReference>
<organism evidence="3 4">
    <name type="scientific">Vitis vinifera</name>
    <name type="common">Grape</name>
    <dbReference type="NCBI Taxonomy" id="29760"/>
    <lineage>
        <taxon>Eukaryota</taxon>
        <taxon>Viridiplantae</taxon>
        <taxon>Streptophyta</taxon>
        <taxon>Embryophyta</taxon>
        <taxon>Tracheophyta</taxon>
        <taxon>Spermatophyta</taxon>
        <taxon>Magnoliopsida</taxon>
        <taxon>eudicotyledons</taxon>
        <taxon>Gunneridae</taxon>
        <taxon>Pentapetalae</taxon>
        <taxon>rosids</taxon>
        <taxon>Vitales</taxon>
        <taxon>Vitaceae</taxon>
        <taxon>Viteae</taxon>
        <taxon>Vitis</taxon>
    </lineage>
</organism>
<dbReference type="PANTHER" id="PTHR34115:SF5">
    <property type="entry name" value="PROTEIN, PUTATIVE-RELATED"/>
    <property type="match status" value="1"/>
</dbReference>
<feature type="transmembrane region" description="Helical" evidence="2">
    <location>
        <begin position="121"/>
        <end position="142"/>
    </location>
</feature>
<dbReference type="AlphaFoldDB" id="A0A438IVM1"/>
<evidence type="ECO:0000256" key="2">
    <source>
        <dbReference type="SAM" id="Phobius"/>
    </source>
</evidence>
<sequence length="261" mass="28882">MGNFLPRIGSEDARMTAWKLSTHRWISEGKDGERTYRLPAHSLEGRCDDANMESSTILQWSWTKKKPVTAASEARGRQQKGSGKVKEKPKRGEEEEGGRRGSETLIISCQLGQQKLHAATLPCTILSLLNFIVPVLVALIGWRFQNDTVSVFQAHPTTIKVTVASQLAFVVACGIELGSQTNHSPSWAALLRAIIMFSALLLVASLASLVFPDALPSLGRRCLSVGHRIFMEKLHTLLTRMQQSQMRRNPPVLPLTNMDKA</sequence>
<feature type="compositionally biased region" description="Basic and acidic residues" evidence="1">
    <location>
        <begin position="84"/>
        <end position="99"/>
    </location>
</feature>
<feature type="region of interest" description="Disordered" evidence="1">
    <location>
        <begin position="68"/>
        <end position="99"/>
    </location>
</feature>
<evidence type="ECO:0000256" key="1">
    <source>
        <dbReference type="SAM" id="MobiDB-lite"/>
    </source>
</evidence>
<dbReference type="PANTHER" id="PTHR34115">
    <property type="entry name" value="PROTEIN, PUTATIVE-RELATED"/>
    <property type="match status" value="1"/>
</dbReference>
<reference evidence="3 4" key="1">
    <citation type="journal article" date="2018" name="PLoS Genet.">
        <title>Population sequencing reveals clonal diversity and ancestral inbreeding in the grapevine cultivar Chardonnay.</title>
        <authorList>
            <person name="Roach M.J."/>
            <person name="Johnson D.L."/>
            <person name="Bohlmann J."/>
            <person name="van Vuuren H.J."/>
            <person name="Jones S.J."/>
            <person name="Pretorius I.S."/>
            <person name="Schmidt S.A."/>
            <person name="Borneman A.R."/>
        </authorList>
    </citation>
    <scope>NUCLEOTIDE SEQUENCE [LARGE SCALE GENOMIC DNA]</scope>
    <source>
        <strain evidence="4">cv. Chardonnay</strain>
        <tissue evidence="3">Leaf</tissue>
    </source>
</reference>
<evidence type="ECO:0000313" key="3">
    <source>
        <dbReference type="EMBL" id="RVX00799.1"/>
    </source>
</evidence>
<comment type="caution">
    <text evidence="3">The sequence shown here is derived from an EMBL/GenBank/DDBJ whole genome shotgun (WGS) entry which is preliminary data.</text>
</comment>
<keyword evidence="2" id="KW-0812">Transmembrane</keyword>